<dbReference type="PROSITE" id="PS00375">
    <property type="entry name" value="UDPGT"/>
    <property type="match status" value="1"/>
</dbReference>
<feature type="transmembrane region" description="Helical" evidence="6">
    <location>
        <begin position="115"/>
        <end position="133"/>
    </location>
</feature>
<dbReference type="PANTHER" id="PTHR48048:SF30">
    <property type="entry name" value="GLYCOSYLTRANSFERASE"/>
    <property type="match status" value="1"/>
</dbReference>
<evidence type="ECO:0000256" key="5">
    <source>
        <dbReference type="RuleBase" id="RU362057"/>
    </source>
</evidence>
<evidence type="ECO:0000256" key="6">
    <source>
        <dbReference type="SAM" id="Phobius"/>
    </source>
</evidence>
<keyword evidence="2 4" id="KW-0328">Glycosyltransferase</keyword>
<protein>
    <recommendedName>
        <fullName evidence="5">Glycosyltransferase</fullName>
        <ecNumber evidence="5">2.4.1.-</ecNumber>
    </recommendedName>
</protein>
<evidence type="ECO:0000256" key="1">
    <source>
        <dbReference type="ARBA" id="ARBA00009995"/>
    </source>
</evidence>
<dbReference type="EC" id="2.4.1.-" evidence="5"/>
<dbReference type="PANTHER" id="PTHR48048">
    <property type="entry name" value="GLYCOSYLTRANSFERASE"/>
    <property type="match status" value="1"/>
</dbReference>
<evidence type="ECO:0000256" key="2">
    <source>
        <dbReference type="ARBA" id="ARBA00022676"/>
    </source>
</evidence>
<dbReference type="CDD" id="cd03784">
    <property type="entry name" value="GT1_Gtf-like"/>
    <property type="match status" value="1"/>
</dbReference>
<dbReference type="Gene3D" id="3.40.50.2000">
    <property type="entry name" value="Glycogen Phosphorylase B"/>
    <property type="match status" value="2"/>
</dbReference>
<gene>
    <name evidence="7" type="ORF">NYM_LOCUS13357</name>
</gene>
<evidence type="ECO:0000256" key="4">
    <source>
        <dbReference type="RuleBase" id="RU003718"/>
    </source>
</evidence>
<dbReference type="OMA" id="VSECLTW"/>
<proteinExistence type="inferred from homology"/>
<evidence type="ECO:0000313" key="7">
    <source>
        <dbReference type="EMBL" id="VVW02865.1"/>
    </source>
</evidence>
<keyword evidence="6" id="KW-1133">Transmembrane helix</keyword>
<dbReference type="InterPro" id="IPR035595">
    <property type="entry name" value="UDP_glycos_trans_CS"/>
</dbReference>
<dbReference type="InterPro" id="IPR050481">
    <property type="entry name" value="UDP-glycosyltransf_plant"/>
</dbReference>
<reference evidence="7" key="1">
    <citation type="submission" date="2019-09" db="EMBL/GenBank/DDBJ databases">
        <authorList>
            <person name="Zhang L."/>
        </authorList>
    </citation>
    <scope>NUCLEOTIDE SEQUENCE</scope>
</reference>
<dbReference type="OrthoDB" id="5835829at2759"/>
<accession>A0A5K1ALV0</accession>
<dbReference type="EMBL" id="LR721780">
    <property type="protein sequence ID" value="VVW02865.1"/>
    <property type="molecule type" value="Genomic_DNA"/>
</dbReference>
<dbReference type="InterPro" id="IPR002213">
    <property type="entry name" value="UDP_glucos_trans"/>
</dbReference>
<evidence type="ECO:0000256" key="3">
    <source>
        <dbReference type="ARBA" id="ARBA00022679"/>
    </source>
</evidence>
<dbReference type="SUPFAM" id="SSF53756">
    <property type="entry name" value="UDP-Glycosyltransferase/glycogen phosphorylase"/>
    <property type="match status" value="1"/>
</dbReference>
<dbReference type="GO" id="GO:0035251">
    <property type="term" value="F:UDP-glucosyltransferase activity"/>
    <property type="evidence" value="ECO:0007669"/>
    <property type="project" value="InterPro"/>
</dbReference>
<keyword evidence="6" id="KW-0472">Membrane</keyword>
<keyword evidence="3 4" id="KW-0808">Transferase</keyword>
<comment type="similarity">
    <text evidence="1 4">Belongs to the UDP-glycosyltransferase family.</text>
</comment>
<dbReference type="AlphaFoldDB" id="A0A5K1ALV0"/>
<dbReference type="FunFam" id="3.40.50.2000:FF:000020">
    <property type="entry name" value="Glycosyltransferase"/>
    <property type="match status" value="1"/>
</dbReference>
<organism evidence="7">
    <name type="scientific">Nymphaea colorata</name>
    <name type="common">pocket water lily</name>
    <dbReference type="NCBI Taxonomy" id="210225"/>
    <lineage>
        <taxon>Eukaryota</taxon>
        <taxon>Viridiplantae</taxon>
        <taxon>Streptophyta</taxon>
        <taxon>Embryophyta</taxon>
        <taxon>Tracheophyta</taxon>
        <taxon>Spermatophyta</taxon>
        <taxon>Magnoliopsida</taxon>
        <taxon>Nymphaeales</taxon>
        <taxon>Nymphaeaceae</taxon>
        <taxon>Nymphaea</taxon>
    </lineage>
</organism>
<name>A0A5K1ALV0_9MAGN</name>
<dbReference type="Pfam" id="PF00201">
    <property type="entry name" value="UDPGT"/>
    <property type="match status" value="1"/>
</dbReference>
<keyword evidence="6" id="KW-0812">Transmembrane</keyword>
<sequence>MKQQQRRTVVLYPSPGMGHLITMVELGKLIHLRLRLPVTVLIASPPFNLGDSTPYIKAVESSNLGVSFHHLPQPLDFSNQHHNAQHHELLICEFLNACNPHVKDALELISQSSTILAFVVDFFCISSMSVAAGSLGLPVYIYFTSPAGALATFLYLNELHHQTDLSFRSLNADLHIPGIPPLPSLDMPPLTLDREETYFLLLEASSQLSRAQGLIVNTFDALEPRALQAISDGLCVPNGPPSHVHAIGPVIASWKKADGDAECLNWLDSQPDNSVVFLCFGSLGRFSMEQLREIADGLERSGQRFIWVVRSPGSGSGSALVSEDADPQALLPQGFLERTGDRGLVVKSWAPQPRVLSHGAIGGFVTHCGWNSVLESVSAGVPMVAWPLYAEQRMNRVMLVSEMGLAVAVQEGPDGMVSAAEVERCVRLLMGSEEGARLRERAEAARDAAATAVKEGGSSWASLARLGDEWEKRAATDNGGA</sequence>